<sequence length="113" mass="13312">MKNSDEDGHFGDNFYSSIAGRELRRIRKMKGFSGAKIAKQLGVSQQHYSRYECGKCRISIDTLLISLAILDFDFSDFFNEMKFIIKNDKREYPIDIKLNDTHKDIEKYFEKQN</sequence>
<dbReference type="PROSITE" id="PS50943">
    <property type="entry name" value="HTH_CROC1"/>
    <property type="match status" value="1"/>
</dbReference>
<evidence type="ECO:0000313" key="2">
    <source>
        <dbReference type="EMBL" id="SUC34652.1"/>
    </source>
</evidence>
<name>A0A379G1A9_9GAMM</name>
<evidence type="ECO:0000313" key="3">
    <source>
        <dbReference type="Proteomes" id="UP000255129"/>
    </source>
</evidence>
<dbReference type="GO" id="GO:0003677">
    <property type="term" value="F:DNA binding"/>
    <property type="evidence" value="ECO:0007669"/>
    <property type="project" value="InterPro"/>
</dbReference>
<dbReference type="Gene3D" id="1.10.260.40">
    <property type="entry name" value="lambda repressor-like DNA-binding domains"/>
    <property type="match status" value="1"/>
</dbReference>
<dbReference type="InterPro" id="IPR001387">
    <property type="entry name" value="Cro/C1-type_HTH"/>
</dbReference>
<dbReference type="SUPFAM" id="SSF47413">
    <property type="entry name" value="lambda repressor-like DNA-binding domains"/>
    <property type="match status" value="1"/>
</dbReference>
<proteinExistence type="predicted"/>
<dbReference type="SMART" id="SM00530">
    <property type="entry name" value="HTH_XRE"/>
    <property type="match status" value="1"/>
</dbReference>
<dbReference type="RefSeq" id="WP_006815684.1">
    <property type="nucleotide sequence ID" value="NZ_AP018946.1"/>
</dbReference>
<feature type="domain" description="HTH cro/C1-type" evidence="1">
    <location>
        <begin position="23"/>
        <end position="77"/>
    </location>
</feature>
<accession>A0A379G1A9</accession>
<gene>
    <name evidence="2" type="ORF">NCTC12026_01000</name>
</gene>
<protein>
    <submittedName>
        <fullName evidence="2">Putative zinc finger/helix-turn-helix protein, YgiT family</fullName>
    </submittedName>
</protein>
<dbReference type="EMBL" id="UGUA01000002">
    <property type="protein sequence ID" value="SUC34652.1"/>
    <property type="molecule type" value="Genomic_DNA"/>
</dbReference>
<organism evidence="2 3">
    <name type="scientific">Providencia rustigianii</name>
    <dbReference type="NCBI Taxonomy" id="158850"/>
    <lineage>
        <taxon>Bacteria</taxon>
        <taxon>Pseudomonadati</taxon>
        <taxon>Pseudomonadota</taxon>
        <taxon>Gammaproteobacteria</taxon>
        <taxon>Enterobacterales</taxon>
        <taxon>Morganellaceae</taxon>
        <taxon>Providencia</taxon>
    </lineage>
</organism>
<dbReference type="Pfam" id="PF13560">
    <property type="entry name" value="HTH_31"/>
    <property type="match status" value="1"/>
</dbReference>
<reference evidence="2 3" key="1">
    <citation type="submission" date="2018-06" db="EMBL/GenBank/DDBJ databases">
        <authorList>
            <consortium name="Pathogen Informatics"/>
            <person name="Doyle S."/>
        </authorList>
    </citation>
    <scope>NUCLEOTIDE SEQUENCE [LARGE SCALE GENOMIC DNA]</scope>
    <source>
        <strain evidence="2 3">NCTC12026</strain>
    </source>
</reference>
<dbReference type="OrthoDB" id="6465769at2"/>
<evidence type="ECO:0000259" key="1">
    <source>
        <dbReference type="PROSITE" id="PS50943"/>
    </source>
</evidence>
<dbReference type="Proteomes" id="UP000255129">
    <property type="component" value="Unassembled WGS sequence"/>
</dbReference>
<dbReference type="CDD" id="cd00093">
    <property type="entry name" value="HTH_XRE"/>
    <property type="match status" value="1"/>
</dbReference>
<dbReference type="AlphaFoldDB" id="A0A379G1A9"/>
<dbReference type="InterPro" id="IPR010982">
    <property type="entry name" value="Lambda_DNA-bd_dom_sf"/>
</dbReference>